<dbReference type="EMBL" id="CP066075">
    <property type="protein sequence ID" value="QQC62376.1"/>
    <property type="molecule type" value="Genomic_DNA"/>
</dbReference>
<dbReference type="Gene3D" id="3.40.50.2000">
    <property type="entry name" value="Glycogen Phosphorylase B"/>
    <property type="match status" value="1"/>
</dbReference>
<dbReference type="InterPro" id="IPR029063">
    <property type="entry name" value="SAM-dependent_MTases_sf"/>
</dbReference>
<dbReference type="CDD" id="cd06503">
    <property type="entry name" value="ATP-synt_Fo_b"/>
    <property type="match status" value="1"/>
</dbReference>
<dbReference type="RefSeq" id="WP_052400500.1">
    <property type="nucleotide sequence ID" value="NZ_CP066075.1"/>
</dbReference>
<dbReference type="NCBIfam" id="TIGR01444">
    <property type="entry name" value="fkbM_fam"/>
    <property type="match status" value="1"/>
</dbReference>
<sequence length="1156" mass="129204">MTLISFAQNQEDIILWRALGHVHNGFYIDVGAADPADLSVTKLFYDHGWHGINLEPQASYFAVLSAARPHDINLQLAAGRETASHVFHRIDGTGLSTFDAEIAARHRESGWNVVEETVEALTLAEICQLHRPHGPIHFLKIDVEGAEGDVLAGADFNRFRPWIVLVEATLPLSQEESHAWEPILTSQGYRFVWFDGLNRFYVADEMKDELGKHFQVQPNVFDAFEAPVHLLQRAERAEQELRKAREQAAHELRQVREQASQQLQQVREQASQEMQRACEQAAETLRQANTISREAIEAVEQSARKADAANSRATEAIAQMAQRLDETTRRSSAARAEQERRNDEVRRDAQRANERVAEIMNSASWRMAAPLRGTMTRMPAPMRSTLRQGAKALWWIATPHRIPARIAFLQARRQQAPSRKPTIRIPASVRSTLRRGAKALWWAATPHRMPARIAFLRARRQQALYGSGLAPTYPTDESGAPLGPPVTNAVIEYRKATRHGREVALFVTHSPDGKLKPHVRPYTAALRRHGIEVTLIVAADAAWLDQDALPLDEVDTLVVRENLGLDFAAWAHVLQLEPELFDSDTLYLLNDSLIGPFNDTLFEKLLCRLRSEPADMIGMTESWEYEWHVQSFFLALRRGALASPVLQDFFNSVVILPTKHDVIQQYELKFAPTLRASGISHAVLFPSENRDNRTLFDWKRLIDDGFPFVKIMALRDKIEGVDSSGWRAVLTAHGYDLALAEPALQVIAANPDPAANNTAPSRVPTRSTLPRHLPGSALPPAIQLIGPWNYANGLGVASRSYLSALRRTPYALNVAPIKRPFHIHRRMALPLDINDFSGPADVVAIHLNPEAWPALLIEEQRQTIQRAPLKLGLFVWETEDIPNYWHPTFGSVDAIWAPSRYCQKAFAASTDAPVHVIPYVVTVPPSLPSSDKIRRTKVEIGLQAENRVIVYAFDGSSYLVRKNPFALVRAFARTRLARSGWKLVLKTKHLFDMQQQGNQLQQLCDAADGVVLINRALDLDTMRNLMAMADIYASPHCAEGFGLTVAEAMAMGKIVVATDYSGTRDFLDDSCGFPVRYTVSALQDDHGAYTTGNVWAQVDEDHLAESLEKAAALVEKGDHGIGENARARIATDLSPERVGALIQQSIEQLLAPQRRA</sequence>
<dbReference type="PANTHER" id="PTHR46656">
    <property type="entry name" value="PUTATIVE-RELATED"/>
    <property type="match status" value="1"/>
</dbReference>
<evidence type="ECO:0000259" key="2">
    <source>
        <dbReference type="Pfam" id="PF05050"/>
    </source>
</evidence>
<dbReference type="InterPro" id="IPR007739">
    <property type="entry name" value="RgpF"/>
</dbReference>
<dbReference type="Pfam" id="PF05045">
    <property type="entry name" value="RgpF"/>
    <property type="match status" value="1"/>
</dbReference>
<keyword evidence="3" id="KW-0808">Transferase</keyword>
<evidence type="ECO:0000256" key="1">
    <source>
        <dbReference type="SAM" id="MobiDB-lite"/>
    </source>
</evidence>
<evidence type="ECO:0000313" key="4">
    <source>
        <dbReference type="Proteomes" id="UP000595610"/>
    </source>
</evidence>
<feature type="compositionally biased region" description="Basic and acidic residues" evidence="1">
    <location>
        <begin position="336"/>
        <end position="350"/>
    </location>
</feature>
<reference evidence="3 4" key="1">
    <citation type="submission" date="2020-12" db="EMBL/GenBank/DDBJ databases">
        <title>FDA dAtabase for Regulatory Grade micrObial Sequences (FDA-ARGOS): Supporting development and validation of Infectious Disease Dx tests.</title>
        <authorList>
            <person name="Nelson B."/>
            <person name="Plummer A."/>
            <person name="Tallon L."/>
            <person name="Sadzewicz L."/>
            <person name="Zhao X."/>
            <person name="Boylan J."/>
            <person name="Ott S."/>
            <person name="Bowen H."/>
            <person name="Vavikolanu K."/>
            <person name="Mehta A."/>
            <person name="Aluvathingal J."/>
            <person name="Nadendla S."/>
            <person name="Myers T."/>
            <person name="Yan Y."/>
            <person name="Sichtig H."/>
        </authorList>
    </citation>
    <scope>NUCLEOTIDE SEQUENCE [LARGE SCALE GENOMIC DNA]</scope>
    <source>
        <strain evidence="3 4">FDAARGOS_1049</strain>
    </source>
</reference>
<accession>A0A7T4MZA4</accession>
<dbReference type="GO" id="GO:0032259">
    <property type="term" value="P:methylation"/>
    <property type="evidence" value="ECO:0007669"/>
    <property type="project" value="UniProtKB-KW"/>
</dbReference>
<keyword evidence="3" id="KW-0489">Methyltransferase</keyword>
<name>A0A7T4MZA4_9BURK</name>
<dbReference type="AlphaFoldDB" id="A0A7T4MZA4"/>
<dbReference type="PANTHER" id="PTHR46656:SF3">
    <property type="entry name" value="PUTATIVE-RELATED"/>
    <property type="match status" value="1"/>
</dbReference>
<dbReference type="GO" id="GO:0008168">
    <property type="term" value="F:methyltransferase activity"/>
    <property type="evidence" value="ECO:0007669"/>
    <property type="project" value="UniProtKB-KW"/>
</dbReference>
<dbReference type="InterPro" id="IPR006342">
    <property type="entry name" value="FkbM_mtfrase"/>
</dbReference>
<evidence type="ECO:0000313" key="3">
    <source>
        <dbReference type="EMBL" id="QQC62376.1"/>
    </source>
</evidence>
<dbReference type="KEGG" id="pgis:I6I06_08450"/>
<dbReference type="Pfam" id="PF05050">
    <property type="entry name" value="Methyltransf_21"/>
    <property type="match status" value="1"/>
</dbReference>
<organism evidence="3 4">
    <name type="scientific">Paraburkholderia ginsengisoli</name>
    <dbReference type="NCBI Taxonomy" id="311231"/>
    <lineage>
        <taxon>Bacteria</taxon>
        <taxon>Pseudomonadati</taxon>
        <taxon>Pseudomonadota</taxon>
        <taxon>Betaproteobacteria</taxon>
        <taxon>Burkholderiales</taxon>
        <taxon>Burkholderiaceae</taxon>
        <taxon>Paraburkholderia</taxon>
    </lineage>
</organism>
<dbReference type="Gene3D" id="3.40.50.150">
    <property type="entry name" value="Vaccinia Virus protein VP39"/>
    <property type="match status" value="1"/>
</dbReference>
<dbReference type="CDD" id="cd03801">
    <property type="entry name" value="GT4_PimA-like"/>
    <property type="match status" value="1"/>
</dbReference>
<dbReference type="Pfam" id="PF13692">
    <property type="entry name" value="Glyco_trans_1_4"/>
    <property type="match status" value="1"/>
</dbReference>
<gene>
    <name evidence="3" type="ORF">I6I06_08450</name>
</gene>
<keyword evidence="4" id="KW-1185">Reference proteome</keyword>
<dbReference type="SUPFAM" id="SSF53756">
    <property type="entry name" value="UDP-Glycosyltransferase/glycogen phosphorylase"/>
    <property type="match status" value="1"/>
</dbReference>
<feature type="region of interest" description="Disordered" evidence="1">
    <location>
        <begin position="322"/>
        <end position="350"/>
    </location>
</feature>
<proteinExistence type="predicted"/>
<protein>
    <submittedName>
        <fullName evidence="3">FkbM family methyltransferase</fullName>
    </submittedName>
</protein>
<feature type="domain" description="Methyltransferase FkbM" evidence="2">
    <location>
        <begin position="29"/>
        <end position="191"/>
    </location>
</feature>
<dbReference type="Proteomes" id="UP000595610">
    <property type="component" value="Chromosome 1"/>
</dbReference>
<dbReference type="SUPFAM" id="SSF53335">
    <property type="entry name" value="S-adenosyl-L-methionine-dependent methyltransferases"/>
    <property type="match status" value="1"/>
</dbReference>